<reference evidence="1" key="1">
    <citation type="journal article" date="2014" name="Front. Microbiol.">
        <title>High frequency of phylogenetically diverse reductive dehalogenase-homologous genes in deep subseafloor sedimentary metagenomes.</title>
        <authorList>
            <person name="Kawai M."/>
            <person name="Futagami T."/>
            <person name="Toyoda A."/>
            <person name="Takaki Y."/>
            <person name="Nishi S."/>
            <person name="Hori S."/>
            <person name="Arai W."/>
            <person name="Tsubouchi T."/>
            <person name="Morono Y."/>
            <person name="Uchiyama I."/>
            <person name="Ito T."/>
            <person name="Fujiyama A."/>
            <person name="Inagaki F."/>
            <person name="Takami H."/>
        </authorList>
    </citation>
    <scope>NUCLEOTIDE SEQUENCE</scope>
    <source>
        <strain evidence="1">Expedition CK06-06</strain>
    </source>
</reference>
<gene>
    <name evidence="1" type="ORF">S03H2_02887</name>
</gene>
<name>X1FF53_9ZZZZ</name>
<organism evidence="1">
    <name type="scientific">marine sediment metagenome</name>
    <dbReference type="NCBI Taxonomy" id="412755"/>
    <lineage>
        <taxon>unclassified sequences</taxon>
        <taxon>metagenomes</taxon>
        <taxon>ecological metagenomes</taxon>
    </lineage>
</organism>
<sequence length="44" mass="5056">MHYVGEPLDIFHYLGNIHICSNIYATMADENSDASLFHVNYLLL</sequence>
<evidence type="ECO:0000313" key="1">
    <source>
        <dbReference type="EMBL" id="GAH28004.1"/>
    </source>
</evidence>
<dbReference type="AlphaFoldDB" id="X1FF53"/>
<dbReference type="EMBL" id="BARU01001014">
    <property type="protein sequence ID" value="GAH28004.1"/>
    <property type="molecule type" value="Genomic_DNA"/>
</dbReference>
<accession>X1FF53</accession>
<protein>
    <submittedName>
        <fullName evidence="1">Uncharacterized protein</fullName>
    </submittedName>
</protein>
<proteinExistence type="predicted"/>
<comment type="caution">
    <text evidence="1">The sequence shown here is derived from an EMBL/GenBank/DDBJ whole genome shotgun (WGS) entry which is preliminary data.</text>
</comment>